<keyword evidence="2" id="KW-1185">Reference proteome</keyword>
<comment type="caution">
    <text evidence="1">The sequence shown here is derived from an EMBL/GenBank/DDBJ whole genome shotgun (WGS) entry which is preliminary data.</text>
</comment>
<gene>
    <name evidence="1" type="ORF">GCM10022236_19050</name>
</gene>
<dbReference type="PANTHER" id="PTHR48100">
    <property type="entry name" value="BROAD-SPECIFICITY PHOSPHATASE YOR283W-RELATED"/>
    <property type="match status" value="1"/>
</dbReference>
<dbReference type="Proteomes" id="UP001501490">
    <property type="component" value="Unassembled WGS sequence"/>
</dbReference>
<dbReference type="RefSeq" id="WP_344803791.1">
    <property type="nucleotide sequence ID" value="NZ_BAABAB010000014.1"/>
</dbReference>
<evidence type="ECO:0000313" key="2">
    <source>
        <dbReference type="Proteomes" id="UP001501490"/>
    </source>
</evidence>
<organism evidence="1 2">
    <name type="scientific">Microlunatus ginsengisoli</name>
    <dbReference type="NCBI Taxonomy" id="363863"/>
    <lineage>
        <taxon>Bacteria</taxon>
        <taxon>Bacillati</taxon>
        <taxon>Actinomycetota</taxon>
        <taxon>Actinomycetes</taxon>
        <taxon>Propionibacteriales</taxon>
        <taxon>Propionibacteriaceae</taxon>
        <taxon>Microlunatus</taxon>
    </lineage>
</organism>
<dbReference type="PIRSF" id="PIRSF000709">
    <property type="entry name" value="6PFK_2-Ptase"/>
    <property type="match status" value="1"/>
</dbReference>
<dbReference type="InterPro" id="IPR050275">
    <property type="entry name" value="PGM_Phosphatase"/>
</dbReference>
<name>A0ABP6ZT90_9ACTN</name>
<proteinExistence type="predicted"/>
<protein>
    <submittedName>
        <fullName evidence="1">Acid phosphatase</fullName>
    </submittedName>
</protein>
<dbReference type="EMBL" id="BAABAB010000014">
    <property type="protein sequence ID" value="GAA3617145.1"/>
    <property type="molecule type" value="Genomic_DNA"/>
</dbReference>
<dbReference type="Gene3D" id="3.40.50.1240">
    <property type="entry name" value="Phosphoglycerate mutase-like"/>
    <property type="match status" value="1"/>
</dbReference>
<dbReference type="CDD" id="cd07067">
    <property type="entry name" value="HP_PGM_like"/>
    <property type="match status" value="1"/>
</dbReference>
<accession>A0ABP6ZT90</accession>
<dbReference type="SMART" id="SM00855">
    <property type="entry name" value="PGAM"/>
    <property type="match status" value="1"/>
</dbReference>
<evidence type="ECO:0000313" key="1">
    <source>
        <dbReference type="EMBL" id="GAA3617145.1"/>
    </source>
</evidence>
<dbReference type="Pfam" id="PF00300">
    <property type="entry name" value="His_Phos_1"/>
    <property type="match status" value="1"/>
</dbReference>
<sequence>MTSLYLVRHGETEWSRSGQHTSYTDLPLTEHGCEQARDLLGRLDPAAFGLVLSSPRQRARVTAELAGFTGRYEPVLDEDLAEWNYGAYEGLTRAQIREQVPDWLIWTHGGGPGGETIEQVRIRFRRLIDRIESAGADPVICFAHGHALRALMTVWLGLDIAVGAHFELDTATVSILIDDDAGRSIQRWNAPA</sequence>
<reference evidence="2" key="1">
    <citation type="journal article" date="2019" name="Int. J. Syst. Evol. Microbiol.">
        <title>The Global Catalogue of Microorganisms (GCM) 10K type strain sequencing project: providing services to taxonomists for standard genome sequencing and annotation.</title>
        <authorList>
            <consortium name="The Broad Institute Genomics Platform"/>
            <consortium name="The Broad Institute Genome Sequencing Center for Infectious Disease"/>
            <person name="Wu L."/>
            <person name="Ma J."/>
        </authorList>
    </citation>
    <scope>NUCLEOTIDE SEQUENCE [LARGE SCALE GENOMIC DNA]</scope>
    <source>
        <strain evidence="2">JCM 16929</strain>
    </source>
</reference>
<dbReference type="PANTHER" id="PTHR48100:SF15">
    <property type="entry name" value="SEDOHEPTULOSE 1,7-BISPHOSPHATASE"/>
    <property type="match status" value="1"/>
</dbReference>
<dbReference type="SUPFAM" id="SSF53254">
    <property type="entry name" value="Phosphoglycerate mutase-like"/>
    <property type="match status" value="1"/>
</dbReference>
<dbReference type="InterPro" id="IPR013078">
    <property type="entry name" value="His_Pase_superF_clade-1"/>
</dbReference>
<dbReference type="InterPro" id="IPR029033">
    <property type="entry name" value="His_PPase_superfam"/>
</dbReference>